<dbReference type="KEGG" id="xcv:XCV0927"/>
<proteinExistence type="predicted"/>
<sequence length="93" mass="10073">MQAVSASDAAMCLPRPCLRPPANTLRGAVFSLSIGLAACSPQPPVSNAATPAEVFCTLLPGRPDDDLPSDRRDESMQQLDLATRCHRSLRRRR</sequence>
<feature type="region of interest" description="Disordered" evidence="1">
    <location>
        <begin position="60"/>
        <end position="93"/>
    </location>
</feature>
<feature type="compositionally biased region" description="Basic residues" evidence="1">
    <location>
        <begin position="84"/>
        <end position="93"/>
    </location>
</feature>
<dbReference type="EMBL" id="AM039952">
    <property type="protein sequence ID" value="CAJ22558.1"/>
    <property type="molecule type" value="Genomic_DNA"/>
</dbReference>
<dbReference type="Proteomes" id="UP000007069">
    <property type="component" value="Chromosome"/>
</dbReference>
<feature type="compositionally biased region" description="Basic and acidic residues" evidence="1">
    <location>
        <begin position="62"/>
        <end position="75"/>
    </location>
</feature>
<name>Q3BX55_XANE5</name>
<reference evidence="2 3" key="1">
    <citation type="journal article" date="2005" name="J. Bacteriol.">
        <title>Insights into genome plasticity and pathogenicity of the plant pathogenic Bacterium Xanthomonas campestris pv. vesicatoria revealed by the complete genome sequence.</title>
        <authorList>
            <person name="Thieme F."/>
            <person name="Koebnik R."/>
            <person name="Bekel T."/>
            <person name="Berger C."/>
            <person name="Boch J."/>
            <person name="Buettner D."/>
            <person name="Caldana C."/>
            <person name="Gaigalat L."/>
            <person name="Goesmann A."/>
            <person name="Kay S."/>
            <person name="Kirchner O."/>
            <person name="Lanz C."/>
            <person name="Linke B."/>
            <person name="McHardy A.C."/>
            <person name="Meyer F."/>
            <person name="Mittenhuber G."/>
            <person name="Nies D.H."/>
            <person name="Niesbach-Kloesgen U."/>
            <person name="Patschkowski T."/>
            <person name="Rueckert C."/>
            <person name="Rupp O."/>
            <person name="Schneicker S."/>
            <person name="Schuster S.C."/>
            <person name="Vorhoelter F.J."/>
            <person name="Weber E."/>
            <person name="Puehler A."/>
            <person name="Bonas U."/>
            <person name="Bartels D."/>
            <person name="Kaiser O."/>
        </authorList>
    </citation>
    <scope>NUCLEOTIDE SEQUENCE [LARGE SCALE GENOMIC DNA]</scope>
    <source>
        <strain evidence="2 3">85-10</strain>
    </source>
</reference>
<gene>
    <name evidence="2" type="ordered locus">XCV0927</name>
</gene>
<evidence type="ECO:0000313" key="2">
    <source>
        <dbReference type="EMBL" id="CAJ22558.1"/>
    </source>
</evidence>
<dbReference type="HOGENOM" id="CLU_186218_0_0_6"/>
<protein>
    <submittedName>
        <fullName evidence="2">Uncharacterized protein</fullName>
    </submittedName>
</protein>
<accession>Q3BX55</accession>
<evidence type="ECO:0000313" key="3">
    <source>
        <dbReference type="Proteomes" id="UP000007069"/>
    </source>
</evidence>
<dbReference type="AlphaFoldDB" id="Q3BX55"/>
<evidence type="ECO:0000256" key="1">
    <source>
        <dbReference type="SAM" id="MobiDB-lite"/>
    </source>
</evidence>
<organism evidence="3">
    <name type="scientific">Xanthomonas euvesicatoria pv. vesicatoria (strain 85-10)</name>
    <name type="common">Xanthomonas campestris pv. vesicatoria</name>
    <dbReference type="NCBI Taxonomy" id="316273"/>
    <lineage>
        <taxon>Bacteria</taxon>
        <taxon>Pseudomonadati</taxon>
        <taxon>Pseudomonadota</taxon>
        <taxon>Gammaproteobacteria</taxon>
        <taxon>Lysobacterales</taxon>
        <taxon>Lysobacteraceae</taxon>
        <taxon>Xanthomonas</taxon>
    </lineage>
</organism>